<evidence type="ECO:0000256" key="8">
    <source>
        <dbReference type="SAM" id="MobiDB-lite"/>
    </source>
</evidence>
<dbReference type="InterPro" id="IPR005691">
    <property type="entry name" value="Tic20"/>
</dbReference>
<keyword evidence="3 7" id="KW-0812">Transmembrane</keyword>
<reference evidence="9" key="2">
    <citation type="submission" date="2023-04" db="EMBL/GenBank/DDBJ databases">
        <authorList>
            <person name="Bruccoleri R.E."/>
            <person name="Oakeley E.J."/>
            <person name="Faust A.-M."/>
            <person name="Dessus-Babus S."/>
            <person name="Altorfer M."/>
            <person name="Burckhardt D."/>
            <person name="Oertli M."/>
            <person name="Naumann U."/>
            <person name="Petersen F."/>
            <person name="Wong J."/>
        </authorList>
    </citation>
    <scope>NUCLEOTIDE SEQUENCE</scope>
    <source>
        <strain evidence="9">GSM-AAB239-AS_SAM_17_03QT</strain>
        <tissue evidence="9">Leaf</tissue>
    </source>
</reference>
<keyword evidence="7" id="KW-0934">Plastid</keyword>
<comment type="caution">
    <text evidence="9">The sequence shown here is derived from an EMBL/GenBank/DDBJ whole genome shotgun (WGS) entry which is preliminary data.</text>
</comment>
<organism evidence="9 10">
    <name type="scientific">Iris pallida</name>
    <name type="common">Sweet iris</name>
    <dbReference type="NCBI Taxonomy" id="29817"/>
    <lineage>
        <taxon>Eukaryota</taxon>
        <taxon>Viridiplantae</taxon>
        <taxon>Streptophyta</taxon>
        <taxon>Embryophyta</taxon>
        <taxon>Tracheophyta</taxon>
        <taxon>Spermatophyta</taxon>
        <taxon>Magnoliopsida</taxon>
        <taxon>Liliopsida</taxon>
        <taxon>Asparagales</taxon>
        <taxon>Iridaceae</taxon>
        <taxon>Iridoideae</taxon>
        <taxon>Irideae</taxon>
        <taxon>Iris</taxon>
    </lineage>
</organism>
<dbReference type="Proteomes" id="UP001140949">
    <property type="component" value="Unassembled WGS sequence"/>
</dbReference>
<feature type="region of interest" description="Disordered" evidence="8">
    <location>
        <begin position="15"/>
        <end position="36"/>
    </location>
</feature>
<keyword evidence="4" id="KW-1001">Plastid inner membrane</keyword>
<evidence type="ECO:0000256" key="6">
    <source>
        <dbReference type="ARBA" id="ARBA00023136"/>
    </source>
</evidence>
<proteinExistence type="inferred from homology"/>
<gene>
    <name evidence="9" type="ORF">M6B38_249765</name>
</gene>
<evidence type="ECO:0000313" key="10">
    <source>
        <dbReference type="Proteomes" id="UP001140949"/>
    </source>
</evidence>
<evidence type="ECO:0000256" key="5">
    <source>
        <dbReference type="ARBA" id="ARBA00022989"/>
    </source>
</evidence>
<keyword evidence="5 7" id="KW-1133">Transmembrane helix</keyword>
<evidence type="ECO:0000256" key="2">
    <source>
        <dbReference type="ARBA" id="ARBA00009596"/>
    </source>
</evidence>
<reference evidence="9" key="1">
    <citation type="journal article" date="2023" name="GigaByte">
        <title>Genome assembly of the bearded iris, Iris pallida Lam.</title>
        <authorList>
            <person name="Bruccoleri R.E."/>
            <person name="Oakeley E.J."/>
            <person name="Faust A.M.E."/>
            <person name="Altorfer M."/>
            <person name="Dessus-Babus S."/>
            <person name="Burckhardt D."/>
            <person name="Oertli M."/>
            <person name="Naumann U."/>
            <person name="Petersen F."/>
            <person name="Wong J."/>
        </authorList>
    </citation>
    <scope>NUCLEOTIDE SEQUENCE</scope>
    <source>
        <strain evidence="9">GSM-AAB239-AS_SAM_17_03QT</strain>
    </source>
</reference>
<dbReference type="GO" id="GO:0009706">
    <property type="term" value="C:chloroplast inner membrane"/>
    <property type="evidence" value="ECO:0007669"/>
    <property type="project" value="UniProtKB-SubCell"/>
</dbReference>
<evidence type="ECO:0000256" key="4">
    <source>
        <dbReference type="ARBA" id="ARBA00022780"/>
    </source>
</evidence>
<comment type="subcellular location">
    <subcellularLocation>
        <location evidence="1">Plastid</location>
        <location evidence="1">Chloroplast inner membrane</location>
        <topology evidence="1">Multi-pass membrane protein</topology>
    </subcellularLocation>
    <subcellularLocation>
        <location evidence="7">Plastid</location>
        <location evidence="7">Chloroplast membrane</location>
        <topology evidence="7">Multi-pass membrane protein</topology>
    </subcellularLocation>
</comment>
<evidence type="ECO:0000313" key="9">
    <source>
        <dbReference type="EMBL" id="KAJ6853499.1"/>
    </source>
</evidence>
<dbReference type="Pfam" id="PF16166">
    <property type="entry name" value="TIC20"/>
    <property type="match status" value="1"/>
</dbReference>
<comment type="similarity">
    <text evidence="2 7">Belongs to the Tic20 family.</text>
</comment>
<feature type="transmembrane region" description="Helical" evidence="7">
    <location>
        <begin position="156"/>
        <end position="176"/>
    </location>
</feature>
<evidence type="ECO:0000256" key="1">
    <source>
        <dbReference type="ARBA" id="ARBA00004478"/>
    </source>
</evidence>
<keyword evidence="10" id="KW-1185">Reference proteome</keyword>
<feature type="transmembrane region" description="Helical" evidence="7">
    <location>
        <begin position="47"/>
        <end position="64"/>
    </location>
</feature>
<keyword evidence="6 7" id="KW-0472">Membrane</keyword>
<dbReference type="EMBL" id="JANAVB010000599">
    <property type="protein sequence ID" value="KAJ6853499.1"/>
    <property type="molecule type" value="Genomic_DNA"/>
</dbReference>
<sequence length="193" mass="21014">MSTLALLRFTPIPTLTRPLTRPKPPPPARTVSMSSNRSTLVPSVDRLVAAAAYTLPFLNALPYGRFLFSRYPVLSVPVSPFFPLLSALHSVPFAGFVAFFALYLGVVRNPSLPRFVRFNSMQAVVLDVLLALPSLLQRVLGTPTRGVGFRVLELGYDAIFVFAAGCFVYAVVSCVLGRTPYLPIVATAADRQL</sequence>
<comment type="function">
    <text evidence="7">Involved in protein precursor import into chloroplasts.</text>
</comment>
<dbReference type="AlphaFoldDB" id="A0AAX6IJR7"/>
<keyword evidence="7" id="KW-0150">Chloroplast</keyword>
<dbReference type="PANTHER" id="PTHR33510:SF5">
    <property type="entry name" value="PROTEIN TIC 20-II, CHLOROPLASTIC"/>
    <property type="match status" value="1"/>
</dbReference>
<dbReference type="PANTHER" id="PTHR33510">
    <property type="entry name" value="PROTEIN TIC 20-II, CHLOROPLASTIC"/>
    <property type="match status" value="1"/>
</dbReference>
<feature type="transmembrane region" description="Helical" evidence="7">
    <location>
        <begin position="118"/>
        <end position="136"/>
    </location>
</feature>
<protein>
    <recommendedName>
        <fullName evidence="7">Protein TIC 20</fullName>
    </recommendedName>
</protein>
<evidence type="ECO:0000256" key="3">
    <source>
        <dbReference type="ARBA" id="ARBA00022692"/>
    </source>
</evidence>
<name>A0AAX6IJR7_IRIPA</name>
<feature type="transmembrane region" description="Helical" evidence="7">
    <location>
        <begin position="84"/>
        <end position="106"/>
    </location>
</feature>
<accession>A0AAX6IJR7</accession>
<evidence type="ECO:0000256" key="7">
    <source>
        <dbReference type="RuleBase" id="RU367003"/>
    </source>
</evidence>